<gene>
    <name evidence="5" type="ORF">JCM9157_1922</name>
</gene>
<dbReference type="SUPFAM" id="SSF54106">
    <property type="entry name" value="LysM domain"/>
    <property type="match status" value="2"/>
</dbReference>
<dbReference type="GO" id="GO:0004553">
    <property type="term" value="F:hydrolase activity, hydrolyzing O-glycosyl compounds"/>
    <property type="evidence" value="ECO:0007669"/>
    <property type="project" value="InterPro"/>
</dbReference>
<dbReference type="InterPro" id="IPR036779">
    <property type="entry name" value="LysM_dom_sf"/>
</dbReference>
<dbReference type="eggNOG" id="COG3584">
    <property type="taxonomic scope" value="Bacteria"/>
</dbReference>
<dbReference type="InterPro" id="IPR051933">
    <property type="entry name" value="Resuscitation_pf_RpfB"/>
</dbReference>
<evidence type="ECO:0000256" key="1">
    <source>
        <dbReference type="ARBA" id="ARBA00022729"/>
    </source>
</evidence>
<evidence type="ECO:0000259" key="4">
    <source>
        <dbReference type="PROSITE" id="PS51782"/>
    </source>
</evidence>
<evidence type="ECO:0000256" key="2">
    <source>
        <dbReference type="SAM" id="MobiDB-lite"/>
    </source>
</evidence>
<dbReference type="PROSITE" id="PS51782">
    <property type="entry name" value="LYSM"/>
    <property type="match status" value="2"/>
</dbReference>
<dbReference type="InterPro" id="IPR036908">
    <property type="entry name" value="RlpA-like_sf"/>
</dbReference>
<feature type="signal peptide" evidence="3">
    <location>
        <begin position="1"/>
        <end position="24"/>
    </location>
</feature>
<dbReference type="Pfam" id="PF01476">
    <property type="entry name" value="LysM"/>
    <property type="match status" value="2"/>
</dbReference>
<dbReference type="AlphaFoldDB" id="W4QSD6"/>
<sequence length="275" mass="30001">MKKSIVSLATVATLLGTLSFGLHASAAEVTIQKGDTLSAIASKHSISVDTLKEWNNLSSHLIYPGDRLKVELVEQYEVQKGETLSDISMKFNNINWKQIQEWNNIKDASLIFEGQILDIYLEHSSKASLNQETVTTSEKQKAERIVEKPVEMAATKEQTQEPEVKVDKPVKEETSTEDVAMELTMSATAYTASCNGCSGITATGLNLLDNPDKKVISVDPSVIPLGSKVYVEGYGHAIAGDTGGAIVGNKIDLFIPEKQDAINWGVRDVKVTVYK</sequence>
<evidence type="ECO:0000313" key="5">
    <source>
        <dbReference type="EMBL" id="GAE34842.1"/>
    </source>
</evidence>
<reference evidence="5 6" key="1">
    <citation type="journal article" date="2014" name="Genome Announc.">
        <title>Draft Genome Sequences of Three Alkaliphilic Bacillus Strains, Bacillus wakoensis JCM 9140T, Bacillus akibai JCM 9157T, and Bacillus hemicellulosilyticus JCM 9152T.</title>
        <authorList>
            <person name="Yuki M."/>
            <person name="Oshima K."/>
            <person name="Suda W."/>
            <person name="Oshida Y."/>
            <person name="Kitamura K."/>
            <person name="Iida T."/>
            <person name="Hattori M."/>
            <person name="Ohkuma M."/>
        </authorList>
    </citation>
    <scope>NUCLEOTIDE SEQUENCE [LARGE SCALE GENOMIC DNA]</scope>
    <source>
        <strain evidence="5 6">JCM 9157</strain>
    </source>
</reference>
<organism evidence="5 6">
    <name type="scientific">Halalkalibacter akibai (strain ATCC 43226 / DSM 21942 / CIP 109018 / JCM 9157 / 1139)</name>
    <name type="common">Bacillus akibai</name>
    <dbReference type="NCBI Taxonomy" id="1236973"/>
    <lineage>
        <taxon>Bacteria</taxon>
        <taxon>Bacillati</taxon>
        <taxon>Bacillota</taxon>
        <taxon>Bacilli</taxon>
        <taxon>Bacillales</taxon>
        <taxon>Bacillaceae</taxon>
        <taxon>Halalkalibacter</taxon>
    </lineage>
</organism>
<dbReference type="Pfam" id="PF06725">
    <property type="entry name" value="3D"/>
    <property type="match status" value="1"/>
</dbReference>
<keyword evidence="6" id="KW-1185">Reference proteome</keyword>
<dbReference type="InterPro" id="IPR018392">
    <property type="entry name" value="LysM"/>
</dbReference>
<dbReference type="PANTHER" id="PTHR39160:SF6">
    <property type="entry name" value="CELL WALL-BINDING PROTEIN YOCH"/>
    <property type="match status" value="1"/>
</dbReference>
<dbReference type="GO" id="GO:0009254">
    <property type="term" value="P:peptidoglycan turnover"/>
    <property type="evidence" value="ECO:0007669"/>
    <property type="project" value="InterPro"/>
</dbReference>
<feature type="domain" description="LysM" evidence="4">
    <location>
        <begin position="74"/>
        <end position="119"/>
    </location>
</feature>
<name>W4QSD6_HALA3</name>
<dbReference type="Gene3D" id="3.10.350.10">
    <property type="entry name" value="LysM domain"/>
    <property type="match status" value="2"/>
</dbReference>
<dbReference type="PANTHER" id="PTHR39160">
    <property type="entry name" value="CELL WALL-BINDING PROTEIN YOCH"/>
    <property type="match status" value="1"/>
</dbReference>
<dbReference type="InterPro" id="IPR010611">
    <property type="entry name" value="3D_dom"/>
</dbReference>
<dbReference type="CDD" id="cd22786">
    <property type="entry name" value="DPBB_YuiC-like"/>
    <property type="match status" value="1"/>
</dbReference>
<dbReference type="CDD" id="cd00118">
    <property type="entry name" value="LysM"/>
    <property type="match status" value="2"/>
</dbReference>
<dbReference type="SMART" id="SM00257">
    <property type="entry name" value="LysM"/>
    <property type="match status" value="2"/>
</dbReference>
<evidence type="ECO:0000256" key="3">
    <source>
        <dbReference type="SAM" id="SignalP"/>
    </source>
</evidence>
<comment type="caution">
    <text evidence="5">The sequence shown here is derived from an EMBL/GenBank/DDBJ whole genome shotgun (WGS) entry which is preliminary data.</text>
</comment>
<accession>W4QSD6</accession>
<proteinExistence type="predicted"/>
<dbReference type="GO" id="GO:0019867">
    <property type="term" value="C:outer membrane"/>
    <property type="evidence" value="ECO:0007669"/>
    <property type="project" value="InterPro"/>
</dbReference>
<feature type="region of interest" description="Disordered" evidence="2">
    <location>
        <begin position="153"/>
        <end position="175"/>
    </location>
</feature>
<dbReference type="RefSeq" id="WP_035663950.1">
    <property type="nucleotide sequence ID" value="NZ_BAUV01000011.1"/>
</dbReference>
<feature type="chain" id="PRO_5039667555" evidence="3">
    <location>
        <begin position="25"/>
        <end position="275"/>
    </location>
</feature>
<keyword evidence="1 3" id="KW-0732">Signal</keyword>
<evidence type="ECO:0000313" key="6">
    <source>
        <dbReference type="Proteomes" id="UP000018896"/>
    </source>
</evidence>
<dbReference type="Proteomes" id="UP000018896">
    <property type="component" value="Unassembled WGS sequence"/>
</dbReference>
<dbReference type="OrthoDB" id="9798935at2"/>
<protein>
    <submittedName>
        <fullName evidence="5">Cell wall-binding protein</fullName>
    </submittedName>
</protein>
<dbReference type="eggNOG" id="COG1388">
    <property type="taxonomic scope" value="Bacteria"/>
</dbReference>
<dbReference type="STRING" id="1236973.JCM9157_1922"/>
<dbReference type="EMBL" id="BAUV01000011">
    <property type="protein sequence ID" value="GAE34842.1"/>
    <property type="molecule type" value="Genomic_DNA"/>
</dbReference>
<feature type="compositionally biased region" description="Basic and acidic residues" evidence="2">
    <location>
        <begin position="158"/>
        <end position="174"/>
    </location>
</feature>
<feature type="domain" description="LysM" evidence="4">
    <location>
        <begin position="27"/>
        <end position="70"/>
    </location>
</feature>
<dbReference type="SUPFAM" id="SSF50685">
    <property type="entry name" value="Barwin-like endoglucanases"/>
    <property type="match status" value="1"/>
</dbReference>